<feature type="transmembrane region" description="Helical" evidence="8">
    <location>
        <begin position="88"/>
        <end position="105"/>
    </location>
</feature>
<evidence type="ECO:0000256" key="8">
    <source>
        <dbReference type="SAM" id="Phobius"/>
    </source>
</evidence>
<keyword evidence="3" id="KW-0813">Transport</keyword>
<reference evidence="9 10" key="1">
    <citation type="submission" date="2016-11" db="EMBL/GenBank/DDBJ databases">
        <authorList>
            <person name="Jaros S."/>
            <person name="Januszkiewicz K."/>
            <person name="Wedrychowicz H."/>
        </authorList>
    </citation>
    <scope>NUCLEOTIDE SEQUENCE [LARGE SCALE GENOMIC DNA]</scope>
    <source>
        <strain evidence="9 10">DSM 10068</strain>
    </source>
</reference>
<evidence type="ECO:0000256" key="1">
    <source>
        <dbReference type="ARBA" id="ARBA00004141"/>
    </source>
</evidence>
<keyword evidence="6 8" id="KW-1133">Transmembrane helix</keyword>
<feature type="transmembrane region" description="Helical" evidence="8">
    <location>
        <begin position="273"/>
        <end position="295"/>
    </location>
</feature>
<name>A0A1M5YLX7_9FIRM</name>
<evidence type="ECO:0000256" key="4">
    <source>
        <dbReference type="ARBA" id="ARBA00022544"/>
    </source>
</evidence>
<dbReference type="InterPro" id="IPR004761">
    <property type="entry name" value="Spore_GerAB"/>
</dbReference>
<evidence type="ECO:0000256" key="2">
    <source>
        <dbReference type="ARBA" id="ARBA00007998"/>
    </source>
</evidence>
<feature type="transmembrane region" description="Helical" evidence="8">
    <location>
        <begin position="209"/>
        <end position="231"/>
    </location>
</feature>
<feature type="transmembrane region" description="Helical" evidence="8">
    <location>
        <begin position="160"/>
        <end position="189"/>
    </location>
</feature>
<feature type="transmembrane region" description="Helical" evidence="8">
    <location>
        <begin position="54"/>
        <end position="76"/>
    </location>
</feature>
<gene>
    <name evidence="9" type="ORF">SAMN02745823_02641</name>
</gene>
<dbReference type="PANTHER" id="PTHR34975:SF2">
    <property type="entry name" value="SPORE GERMINATION PROTEIN A2"/>
    <property type="match status" value="1"/>
</dbReference>
<keyword evidence="7 8" id="KW-0472">Membrane</keyword>
<feature type="transmembrane region" description="Helical" evidence="8">
    <location>
        <begin position="21"/>
        <end position="42"/>
    </location>
</feature>
<evidence type="ECO:0000256" key="7">
    <source>
        <dbReference type="ARBA" id="ARBA00023136"/>
    </source>
</evidence>
<evidence type="ECO:0000313" key="9">
    <source>
        <dbReference type="EMBL" id="SHI12980.1"/>
    </source>
</evidence>
<accession>A0A1M5YLX7</accession>
<evidence type="ECO:0000256" key="6">
    <source>
        <dbReference type="ARBA" id="ARBA00022989"/>
    </source>
</evidence>
<evidence type="ECO:0000256" key="3">
    <source>
        <dbReference type="ARBA" id="ARBA00022448"/>
    </source>
</evidence>
<evidence type="ECO:0000256" key="5">
    <source>
        <dbReference type="ARBA" id="ARBA00022692"/>
    </source>
</evidence>
<dbReference type="Pfam" id="PF03845">
    <property type="entry name" value="Spore_permease"/>
    <property type="match status" value="1"/>
</dbReference>
<dbReference type="Gene3D" id="1.20.1740.10">
    <property type="entry name" value="Amino acid/polyamine transporter I"/>
    <property type="match status" value="1"/>
</dbReference>
<comment type="subcellular location">
    <subcellularLocation>
        <location evidence="1">Membrane</location>
        <topology evidence="1">Multi-pass membrane protein</topology>
    </subcellularLocation>
</comment>
<dbReference type="Proteomes" id="UP000183995">
    <property type="component" value="Unassembled WGS sequence"/>
</dbReference>
<feature type="transmembrane region" description="Helical" evidence="8">
    <location>
        <begin position="243"/>
        <end position="261"/>
    </location>
</feature>
<evidence type="ECO:0000313" key="10">
    <source>
        <dbReference type="Proteomes" id="UP000183995"/>
    </source>
</evidence>
<keyword evidence="10" id="KW-1185">Reference proteome</keyword>
<dbReference type="GO" id="GO:0016020">
    <property type="term" value="C:membrane"/>
    <property type="evidence" value="ECO:0007669"/>
    <property type="project" value="UniProtKB-SubCell"/>
</dbReference>
<proteinExistence type="inferred from homology"/>
<keyword evidence="5 8" id="KW-0812">Transmembrane</keyword>
<dbReference type="PANTHER" id="PTHR34975">
    <property type="entry name" value="SPORE GERMINATION PROTEIN A2"/>
    <property type="match status" value="1"/>
</dbReference>
<feature type="transmembrane region" description="Helical" evidence="8">
    <location>
        <begin position="125"/>
        <end position="148"/>
    </location>
</feature>
<dbReference type="EMBL" id="FQXV01000009">
    <property type="protein sequence ID" value="SHI12980.1"/>
    <property type="molecule type" value="Genomic_DNA"/>
</dbReference>
<protein>
    <submittedName>
        <fullName evidence="9">Spore germination protein (Amino acid permease)</fullName>
    </submittedName>
</protein>
<comment type="similarity">
    <text evidence="2">Belongs to the amino acid-polyamine-organocation (APC) superfamily. Spore germination protein (SGP) (TC 2.A.3.9) family.</text>
</comment>
<organism evidence="9 10">
    <name type="scientific">Sporobacter termitidis DSM 10068</name>
    <dbReference type="NCBI Taxonomy" id="1123282"/>
    <lineage>
        <taxon>Bacteria</taxon>
        <taxon>Bacillati</taxon>
        <taxon>Bacillota</taxon>
        <taxon>Clostridia</taxon>
        <taxon>Eubacteriales</taxon>
        <taxon>Oscillospiraceae</taxon>
        <taxon>Sporobacter</taxon>
    </lineage>
</organism>
<dbReference type="AlphaFoldDB" id="A0A1M5YLX7"/>
<dbReference type="GO" id="GO:0009847">
    <property type="term" value="P:spore germination"/>
    <property type="evidence" value="ECO:0007669"/>
    <property type="project" value="InterPro"/>
</dbReference>
<dbReference type="NCBIfam" id="TIGR00912">
    <property type="entry name" value="2A0309"/>
    <property type="match status" value="1"/>
</dbReference>
<keyword evidence="4" id="KW-0309">Germination</keyword>
<dbReference type="STRING" id="1123282.SAMN02745823_02641"/>
<sequence length="304" mass="34043">MTLGKRFNNQSILDISTSVCGKYIAFIVNIILLLGLIFLAIGNFEMFLAGVGIWFFRSTPTWILAVYLIIPSFYLALKGLKNICRFNFLLYIIIPLILFLIILNLRDFRITSLLPIAEDGFLSIFKAVPSSLFAFVGFETLAFINPYIKNPGEMTRRASLSLMITTLLFTLIMLASIGIFGEALVFKRFNSLLGLARLIRLPVLERIDLYFIAAWIIGMNLVINTYLFLIYDSAQKIFQFKSKLIPMAVIAVLIIIVVSLTDDNILILTLTNISGFVSIFIGFLIPLIFLVIAVIRGKKGGGSV</sequence>